<dbReference type="GO" id="GO:0005730">
    <property type="term" value="C:nucleolus"/>
    <property type="evidence" value="ECO:0007669"/>
    <property type="project" value="UniProtKB-SubCell"/>
</dbReference>
<evidence type="ECO:0000313" key="12">
    <source>
        <dbReference type="Proteomes" id="UP000270296"/>
    </source>
</evidence>
<keyword evidence="10" id="KW-1133">Transmembrane helix</keyword>
<evidence type="ECO:0000256" key="2">
    <source>
        <dbReference type="ARBA" id="ARBA00006301"/>
    </source>
</evidence>
<name>A0A183J2H9_9BILA</name>
<dbReference type="Pfam" id="PF05148">
    <property type="entry name" value="Methyltransf_8"/>
    <property type="match status" value="1"/>
</dbReference>
<dbReference type="GO" id="GO:0042149">
    <property type="term" value="P:cellular response to glucose starvation"/>
    <property type="evidence" value="ECO:0007669"/>
    <property type="project" value="TreeGrafter"/>
</dbReference>
<dbReference type="GO" id="GO:0005677">
    <property type="term" value="C:chromatin silencing complex"/>
    <property type="evidence" value="ECO:0007669"/>
    <property type="project" value="TreeGrafter"/>
</dbReference>
<dbReference type="EMBL" id="UZAM01013573">
    <property type="protein sequence ID" value="VDP28728.1"/>
    <property type="molecule type" value="Genomic_DNA"/>
</dbReference>
<dbReference type="GO" id="GO:0046015">
    <property type="term" value="P:regulation of transcription by glucose"/>
    <property type="evidence" value="ECO:0007669"/>
    <property type="project" value="TreeGrafter"/>
</dbReference>
<dbReference type="Proteomes" id="UP000270296">
    <property type="component" value="Unassembled WGS sequence"/>
</dbReference>
<sequence>MLEKLKGSQFRFINEKLYSCSSQEAQEWFGSDKNLCAAYHEGYRIQVSKWPIDPLDLIITDIKKMPRFYKIADMGCGEARLSQSVKQKVHSFDFCQLNDRITPCDICHVPLADESMDIVIFCLSLMGTNITDLIMEGHRILKKNGLLKIMEIISRFESDDEFVMAVEGAGFQLNQKVSTFIWLFNVRGSVLCFIYLLYAFFATRSFSISMLVVE</sequence>
<evidence type="ECO:0000256" key="3">
    <source>
        <dbReference type="ARBA" id="ARBA00020203"/>
    </source>
</evidence>
<evidence type="ECO:0000256" key="10">
    <source>
        <dbReference type="SAM" id="Phobius"/>
    </source>
</evidence>
<dbReference type="InterPro" id="IPR042036">
    <property type="entry name" value="RRP8_N"/>
</dbReference>
<reference evidence="13" key="1">
    <citation type="submission" date="2016-06" db="UniProtKB">
        <authorList>
            <consortium name="WormBaseParasite"/>
        </authorList>
    </citation>
    <scope>IDENTIFICATION</scope>
</reference>
<dbReference type="GO" id="GO:0032259">
    <property type="term" value="P:methylation"/>
    <property type="evidence" value="ECO:0007669"/>
    <property type="project" value="UniProtKB-KW"/>
</dbReference>
<dbReference type="SUPFAM" id="SSF53335">
    <property type="entry name" value="S-adenosyl-L-methionine-dependent methyltransferases"/>
    <property type="match status" value="1"/>
</dbReference>
<evidence type="ECO:0000256" key="8">
    <source>
        <dbReference type="ARBA" id="ARBA00023242"/>
    </source>
</evidence>
<proteinExistence type="inferred from homology"/>
<dbReference type="AlphaFoldDB" id="A0A183J2H9"/>
<keyword evidence="12" id="KW-1185">Reference proteome</keyword>
<evidence type="ECO:0000256" key="7">
    <source>
        <dbReference type="ARBA" id="ARBA00022691"/>
    </source>
</evidence>
<keyword evidence="7 9" id="KW-0949">S-adenosyl-L-methionine</keyword>
<keyword evidence="6 9" id="KW-0808">Transferase</keyword>
<evidence type="ECO:0000313" key="13">
    <source>
        <dbReference type="WBParaSite" id="SBAD_0001043701-mRNA-1"/>
    </source>
</evidence>
<dbReference type="OrthoDB" id="10258825at2759"/>
<evidence type="ECO:0000256" key="9">
    <source>
        <dbReference type="RuleBase" id="RU365074"/>
    </source>
</evidence>
<dbReference type="PANTHER" id="PTHR12787">
    <property type="entry name" value="RIBOSOMAL RNA-PROCESSING PROTEIN 8"/>
    <property type="match status" value="1"/>
</dbReference>
<dbReference type="Gene3D" id="3.40.50.150">
    <property type="entry name" value="Vaccinia Virus protein VP39"/>
    <property type="match status" value="1"/>
</dbReference>
<accession>A0A183J2H9</accession>
<dbReference type="GO" id="GO:0033553">
    <property type="term" value="C:rDNA heterochromatin"/>
    <property type="evidence" value="ECO:0007669"/>
    <property type="project" value="TreeGrafter"/>
</dbReference>
<gene>
    <name evidence="11" type="ORF">SBAD_LOCUS10077</name>
</gene>
<comment type="subcellular location">
    <subcellularLocation>
        <location evidence="1 9">Nucleus</location>
        <location evidence="1 9">Nucleolus</location>
    </subcellularLocation>
</comment>
<dbReference type="InterPro" id="IPR029063">
    <property type="entry name" value="SAM-dependent_MTases_sf"/>
</dbReference>
<protein>
    <recommendedName>
        <fullName evidence="3 9">Ribosomal RNA-processing protein 8</fullName>
        <ecNumber evidence="9">2.1.1.-</ecNumber>
    </recommendedName>
</protein>
<reference evidence="11 12" key="2">
    <citation type="submission" date="2018-11" db="EMBL/GenBank/DDBJ databases">
        <authorList>
            <consortium name="Pathogen Informatics"/>
        </authorList>
    </citation>
    <scope>NUCLEOTIDE SEQUENCE [LARGE SCALE GENOMIC DNA]</scope>
</reference>
<dbReference type="GO" id="GO:0006364">
    <property type="term" value="P:rRNA processing"/>
    <property type="evidence" value="ECO:0007669"/>
    <property type="project" value="UniProtKB-UniRule"/>
</dbReference>
<keyword evidence="10" id="KW-0472">Membrane</keyword>
<dbReference type="WBParaSite" id="SBAD_0001043701-mRNA-1">
    <property type="protein sequence ID" value="SBAD_0001043701-mRNA-1"/>
    <property type="gene ID" value="SBAD_0001043701"/>
</dbReference>
<keyword evidence="4 9" id="KW-0698">rRNA processing</keyword>
<dbReference type="Gene3D" id="1.10.10.2150">
    <property type="entry name" value="Ribosomal RNA-processing protein 8, N-terminal domain"/>
    <property type="match status" value="1"/>
</dbReference>
<keyword evidence="10" id="KW-0812">Transmembrane</keyword>
<keyword evidence="8 9" id="KW-0539">Nucleus</keyword>
<dbReference type="GO" id="GO:0000183">
    <property type="term" value="P:rDNA heterochromatin formation"/>
    <property type="evidence" value="ECO:0007669"/>
    <property type="project" value="TreeGrafter"/>
</dbReference>
<evidence type="ECO:0000256" key="1">
    <source>
        <dbReference type="ARBA" id="ARBA00004604"/>
    </source>
</evidence>
<evidence type="ECO:0000256" key="4">
    <source>
        <dbReference type="ARBA" id="ARBA00022552"/>
    </source>
</evidence>
<comment type="similarity">
    <text evidence="2 9">Belongs to the methyltransferase superfamily. RRP8 family.</text>
</comment>
<dbReference type="PANTHER" id="PTHR12787:SF0">
    <property type="entry name" value="RIBOSOMAL RNA-PROCESSING PROTEIN 8"/>
    <property type="match status" value="1"/>
</dbReference>
<evidence type="ECO:0000256" key="5">
    <source>
        <dbReference type="ARBA" id="ARBA00022603"/>
    </source>
</evidence>
<comment type="function">
    <text evidence="9">Probable methyltransferase required to silence rDNA.</text>
</comment>
<dbReference type="EC" id="2.1.1.-" evidence="9"/>
<organism evidence="13">
    <name type="scientific">Soboliphyme baturini</name>
    <dbReference type="NCBI Taxonomy" id="241478"/>
    <lineage>
        <taxon>Eukaryota</taxon>
        <taxon>Metazoa</taxon>
        <taxon>Ecdysozoa</taxon>
        <taxon>Nematoda</taxon>
        <taxon>Enoplea</taxon>
        <taxon>Dorylaimia</taxon>
        <taxon>Dioctophymatida</taxon>
        <taxon>Dioctophymatoidea</taxon>
        <taxon>Soboliphymatidae</taxon>
        <taxon>Soboliphyme</taxon>
    </lineage>
</organism>
<feature type="transmembrane region" description="Helical" evidence="10">
    <location>
        <begin position="180"/>
        <end position="201"/>
    </location>
</feature>
<dbReference type="GO" id="GO:0008168">
    <property type="term" value="F:methyltransferase activity"/>
    <property type="evidence" value="ECO:0007669"/>
    <property type="project" value="UniProtKB-KW"/>
</dbReference>
<evidence type="ECO:0000313" key="11">
    <source>
        <dbReference type="EMBL" id="VDP28728.1"/>
    </source>
</evidence>
<keyword evidence="5 9" id="KW-0489">Methyltransferase</keyword>
<dbReference type="InterPro" id="IPR007823">
    <property type="entry name" value="RRP8"/>
</dbReference>
<evidence type="ECO:0000256" key="6">
    <source>
        <dbReference type="ARBA" id="ARBA00022679"/>
    </source>
</evidence>
<dbReference type="FunFam" id="1.10.10.2150:FF:000001">
    <property type="entry name" value="Ribosomal RNA-processing protein 8"/>
    <property type="match status" value="1"/>
</dbReference>